<dbReference type="RefSeq" id="WP_090351989.1">
    <property type="nucleotide sequence ID" value="NZ_LT629751.1"/>
</dbReference>
<evidence type="ECO:0000256" key="2">
    <source>
        <dbReference type="SAM" id="SignalP"/>
    </source>
</evidence>
<evidence type="ECO:0000313" key="3">
    <source>
        <dbReference type="EMBL" id="SDT33021.1"/>
    </source>
</evidence>
<reference evidence="4" key="1">
    <citation type="submission" date="2016-10" db="EMBL/GenBank/DDBJ databases">
        <authorList>
            <person name="Varghese N."/>
            <person name="Submissions S."/>
        </authorList>
    </citation>
    <scope>NUCLEOTIDE SEQUENCE [LARGE SCALE GENOMIC DNA]</scope>
    <source>
        <strain evidence="4">KCTC 32247</strain>
    </source>
</reference>
<dbReference type="Proteomes" id="UP000243359">
    <property type="component" value="Chromosome I"/>
</dbReference>
<evidence type="ECO:0008006" key="5">
    <source>
        <dbReference type="Google" id="ProtNLM"/>
    </source>
</evidence>
<feature type="signal peptide" evidence="2">
    <location>
        <begin position="1"/>
        <end position="28"/>
    </location>
</feature>
<sequence length="125" mass="13377">MTTFQLRKTLFASALAFGLLGALSNAMAQSEHEGHHPQNTQTGKPAAQKPQPGEMKSQGNMNMGSGQMPQGGMMDHSQMMDHGGMDHDQMMKQMHDQNMGQGQMHHDGMSPAKAASGAKDGKNGQ</sequence>
<feature type="chain" id="PRO_5009267672" description="Copper resistance protein B" evidence="2">
    <location>
        <begin position="29"/>
        <end position="125"/>
    </location>
</feature>
<accession>A0A1H1ZGV4</accession>
<dbReference type="STRING" id="1392877.SAMN05216221_4259"/>
<gene>
    <name evidence="3" type="ORF">SAMN05216221_4259</name>
</gene>
<feature type="compositionally biased region" description="Low complexity" evidence="1">
    <location>
        <begin position="57"/>
        <end position="82"/>
    </location>
</feature>
<evidence type="ECO:0000256" key="1">
    <source>
        <dbReference type="SAM" id="MobiDB-lite"/>
    </source>
</evidence>
<evidence type="ECO:0000313" key="4">
    <source>
        <dbReference type="Proteomes" id="UP000243359"/>
    </source>
</evidence>
<name>A0A1H1ZGV4_9PSED</name>
<proteinExistence type="predicted"/>
<keyword evidence="2" id="KW-0732">Signal</keyword>
<dbReference type="EMBL" id="LT629751">
    <property type="protein sequence ID" value="SDT33021.1"/>
    <property type="molecule type" value="Genomic_DNA"/>
</dbReference>
<organism evidence="3 4">
    <name type="scientific">Pseudomonas oryzae</name>
    <dbReference type="NCBI Taxonomy" id="1392877"/>
    <lineage>
        <taxon>Bacteria</taxon>
        <taxon>Pseudomonadati</taxon>
        <taxon>Pseudomonadota</taxon>
        <taxon>Gammaproteobacteria</taxon>
        <taxon>Pseudomonadales</taxon>
        <taxon>Pseudomonadaceae</taxon>
        <taxon>Pseudomonas</taxon>
    </lineage>
</organism>
<protein>
    <recommendedName>
        <fullName evidence="5">Copper resistance protein B</fullName>
    </recommendedName>
</protein>
<feature type="compositionally biased region" description="Basic and acidic residues" evidence="1">
    <location>
        <begin position="83"/>
        <end position="95"/>
    </location>
</feature>
<feature type="region of interest" description="Disordered" evidence="1">
    <location>
        <begin position="27"/>
        <end position="125"/>
    </location>
</feature>
<keyword evidence="4" id="KW-1185">Reference proteome</keyword>
<dbReference type="AlphaFoldDB" id="A0A1H1ZGV4"/>